<reference evidence="1" key="1">
    <citation type="submission" date="2016-04" db="EMBL/GenBank/DDBJ databases">
        <authorList>
            <person name="Evans L.H."/>
            <person name="Alamgir A."/>
            <person name="Owens N."/>
            <person name="Weber N.D."/>
            <person name="Virtaneva K."/>
            <person name="Barbian K."/>
            <person name="Babar A."/>
            <person name="Rosenke K."/>
        </authorList>
    </citation>
    <scope>NUCLEOTIDE SEQUENCE</scope>
    <source>
        <strain evidence="1">86-1</strain>
    </source>
</reference>
<sequence length="38" mass="4554">MLLTIDLMQRSEIKRSYIPQLGGIFLIDTYKRLMHKVM</sequence>
<protein>
    <submittedName>
        <fullName evidence="1">Uncharacterized protein</fullName>
    </submittedName>
</protein>
<name>A0A212JM35_9BACT</name>
<accession>A0A212JM35</accession>
<proteinExistence type="predicted"/>
<evidence type="ECO:0000313" key="1">
    <source>
        <dbReference type="EMBL" id="SBW00503.1"/>
    </source>
</evidence>
<dbReference type="EMBL" id="FLUM01000002">
    <property type="protein sequence ID" value="SBW00503.1"/>
    <property type="molecule type" value="Genomic_DNA"/>
</dbReference>
<gene>
    <name evidence="1" type="ORF">KL86DYS1_20210</name>
</gene>
<organism evidence="1">
    <name type="scientific">uncultured Dysgonomonas sp</name>
    <dbReference type="NCBI Taxonomy" id="206096"/>
    <lineage>
        <taxon>Bacteria</taxon>
        <taxon>Pseudomonadati</taxon>
        <taxon>Bacteroidota</taxon>
        <taxon>Bacteroidia</taxon>
        <taxon>Bacteroidales</taxon>
        <taxon>Dysgonomonadaceae</taxon>
        <taxon>Dysgonomonas</taxon>
        <taxon>environmental samples</taxon>
    </lineage>
</organism>
<dbReference type="AlphaFoldDB" id="A0A212JM35"/>